<name>A0A8X6SFR9_TRICX</name>
<evidence type="ECO:0000313" key="1">
    <source>
        <dbReference type="EMBL" id="GFY10648.1"/>
    </source>
</evidence>
<gene>
    <name evidence="1" type="ORF">TNCV_2194691</name>
</gene>
<keyword evidence="2" id="KW-1185">Reference proteome</keyword>
<organism evidence="1 2">
    <name type="scientific">Trichonephila clavipes</name>
    <name type="common">Golden silk orbweaver</name>
    <name type="synonym">Nephila clavipes</name>
    <dbReference type="NCBI Taxonomy" id="2585209"/>
    <lineage>
        <taxon>Eukaryota</taxon>
        <taxon>Metazoa</taxon>
        <taxon>Ecdysozoa</taxon>
        <taxon>Arthropoda</taxon>
        <taxon>Chelicerata</taxon>
        <taxon>Arachnida</taxon>
        <taxon>Araneae</taxon>
        <taxon>Araneomorphae</taxon>
        <taxon>Entelegynae</taxon>
        <taxon>Araneoidea</taxon>
        <taxon>Nephilidae</taxon>
        <taxon>Trichonephila</taxon>
    </lineage>
</organism>
<dbReference type="EMBL" id="BMAU01021300">
    <property type="protein sequence ID" value="GFY10648.1"/>
    <property type="molecule type" value="Genomic_DNA"/>
</dbReference>
<comment type="caution">
    <text evidence="1">The sequence shown here is derived from an EMBL/GenBank/DDBJ whole genome shotgun (WGS) entry which is preliminary data.</text>
</comment>
<reference evidence="1" key="1">
    <citation type="submission" date="2020-08" db="EMBL/GenBank/DDBJ databases">
        <title>Multicomponent nature underlies the extraordinary mechanical properties of spider dragline silk.</title>
        <authorList>
            <person name="Kono N."/>
            <person name="Nakamura H."/>
            <person name="Mori M."/>
            <person name="Yoshida Y."/>
            <person name="Ohtoshi R."/>
            <person name="Malay A.D."/>
            <person name="Moran D.A.P."/>
            <person name="Tomita M."/>
            <person name="Numata K."/>
            <person name="Arakawa K."/>
        </authorList>
    </citation>
    <scope>NUCLEOTIDE SEQUENCE</scope>
</reference>
<dbReference type="Proteomes" id="UP000887159">
    <property type="component" value="Unassembled WGS sequence"/>
</dbReference>
<protein>
    <submittedName>
        <fullName evidence="1">Uncharacterized protein</fullName>
    </submittedName>
</protein>
<accession>A0A8X6SFR9</accession>
<proteinExistence type="predicted"/>
<evidence type="ECO:0000313" key="2">
    <source>
        <dbReference type="Proteomes" id="UP000887159"/>
    </source>
</evidence>
<dbReference type="AlphaFoldDB" id="A0A8X6SFR9"/>
<sequence>MASLPSLPPTSLGSDQRAQVLLLGRKRVVKITLGQLVSICKVPYEKAIPAPQERTGLHCFHAEIVEVEIGGVAIYHPFGDFTELNRTVTCMVLKGNDRRACHDEFGGPRSDYVRQVALETTTTRLLWPLTKLESAL</sequence>